<evidence type="ECO:0000313" key="2">
    <source>
        <dbReference type="EMBL" id="BDD11285.1"/>
    </source>
</evidence>
<evidence type="ECO:0000256" key="1">
    <source>
        <dbReference type="SAM" id="Phobius"/>
    </source>
</evidence>
<dbReference type="EMBL" id="AP025314">
    <property type="protein sequence ID" value="BDD11285.1"/>
    <property type="molecule type" value="Genomic_DNA"/>
</dbReference>
<evidence type="ECO:0008006" key="4">
    <source>
        <dbReference type="Google" id="ProtNLM"/>
    </source>
</evidence>
<dbReference type="AlphaFoldDB" id="A0AAU9CPI3"/>
<protein>
    <recommendedName>
        <fullName evidence="4">Metal-dependent hydrolase</fullName>
    </recommendedName>
</protein>
<sequence length="211" mass="23608">MPGFTGHSIAGICAGVAVTVASIELTKTKPPEGVILGLTCYIGSLMPDIDANRAVITRKFFHYMGILIGVLCSAILFKRLEYYQVMTLVFGSWAVSRYLIRPVFSKITTHRGLFHSVPAGLVISGMVGNLILFLNEYRKELSLSRMNKDFILLSCASFLVGYVVHLLLDESYSIVRMKRSLGTALKFFEKKRFSGYLLMYILAAILYLSIW</sequence>
<proteinExistence type="predicted"/>
<name>A0AAU9CPI3_9BACT</name>
<reference evidence="2 3" key="1">
    <citation type="submission" date="2021-12" db="EMBL/GenBank/DDBJ databases">
        <title>Genome sequencing of bacteria with rrn-lacking chromosome and rrn-plasmid.</title>
        <authorList>
            <person name="Anda M."/>
            <person name="Iwasaki W."/>
        </authorList>
    </citation>
    <scope>NUCLEOTIDE SEQUENCE [LARGE SCALE GENOMIC DNA]</scope>
    <source>
        <strain evidence="2 3">DSM 100852</strain>
    </source>
</reference>
<keyword evidence="1" id="KW-1133">Transmembrane helix</keyword>
<keyword evidence="3" id="KW-1185">Reference proteome</keyword>
<evidence type="ECO:0000313" key="3">
    <source>
        <dbReference type="Proteomes" id="UP001348817"/>
    </source>
</evidence>
<dbReference type="Pfam" id="PF04307">
    <property type="entry name" value="YdjM"/>
    <property type="match status" value="1"/>
</dbReference>
<dbReference type="KEGG" id="fax:FUAX_37170"/>
<feature type="transmembrane region" description="Helical" evidence="1">
    <location>
        <begin position="193"/>
        <end position="210"/>
    </location>
</feature>
<organism evidence="2 3">
    <name type="scientific">Fulvitalea axinellae</name>
    <dbReference type="NCBI Taxonomy" id="1182444"/>
    <lineage>
        <taxon>Bacteria</taxon>
        <taxon>Pseudomonadati</taxon>
        <taxon>Bacteroidota</taxon>
        <taxon>Cytophagia</taxon>
        <taxon>Cytophagales</taxon>
        <taxon>Persicobacteraceae</taxon>
        <taxon>Fulvitalea</taxon>
    </lineage>
</organism>
<feature type="transmembrane region" description="Helical" evidence="1">
    <location>
        <begin position="112"/>
        <end position="134"/>
    </location>
</feature>
<dbReference type="Proteomes" id="UP001348817">
    <property type="component" value="Chromosome"/>
</dbReference>
<feature type="transmembrane region" description="Helical" evidence="1">
    <location>
        <begin position="83"/>
        <end position="100"/>
    </location>
</feature>
<feature type="transmembrane region" description="Helical" evidence="1">
    <location>
        <begin position="150"/>
        <end position="172"/>
    </location>
</feature>
<keyword evidence="1" id="KW-0812">Transmembrane</keyword>
<feature type="transmembrane region" description="Helical" evidence="1">
    <location>
        <begin position="60"/>
        <end position="77"/>
    </location>
</feature>
<accession>A0AAU9CPI3</accession>
<dbReference type="RefSeq" id="WP_338392789.1">
    <property type="nucleotide sequence ID" value="NZ_AP025314.1"/>
</dbReference>
<dbReference type="InterPro" id="IPR007404">
    <property type="entry name" value="YdjM-like"/>
</dbReference>
<keyword evidence="1" id="KW-0472">Membrane</keyword>
<gene>
    <name evidence="2" type="ORF">FUAX_37170</name>
</gene>